<keyword evidence="1" id="KW-0802">TPR repeat</keyword>
<protein>
    <recommendedName>
        <fullName evidence="5">Tetratricopeptide repeat protein</fullName>
    </recommendedName>
</protein>
<dbReference type="SMART" id="SM00028">
    <property type="entry name" value="TPR"/>
    <property type="match status" value="2"/>
</dbReference>
<dbReference type="RefSeq" id="WP_230003724.1">
    <property type="nucleotide sequence ID" value="NZ_CP087134.1"/>
</dbReference>
<dbReference type="InterPro" id="IPR019734">
    <property type="entry name" value="TPR_rpt"/>
</dbReference>
<dbReference type="Gene3D" id="1.25.40.10">
    <property type="entry name" value="Tetratricopeptide repeat domain"/>
    <property type="match status" value="1"/>
</dbReference>
<dbReference type="InterPro" id="IPR011990">
    <property type="entry name" value="TPR-like_helical_dom_sf"/>
</dbReference>
<sequence>MNKILVLLVLFISFNLSAQDSIKFDKKFVQCEDKWVAFEADSTGAYPYGFIYIDADAGLTLDYAGTFKIESGNKFISEKTEVKSSIKYRLQPNNNMVALLPESKFAELNIEKIPDWLKHYKVGEGSVDRLYKWGYMYNGWGECEKALDYLEKAKVINPEYKGLLVELAFSYNCLKQYQKAVDVLEIALKKEPLDAYTNKELVYAETKNGNLQEAENVCRKVFKECKDKTYNSENAYNVLQAYYLKKEIKNFNNWFQEVESYLMNDQRFKPLVEKMKKELGQ</sequence>
<feature type="repeat" description="TPR" evidence="1">
    <location>
        <begin position="127"/>
        <end position="160"/>
    </location>
</feature>
<comment type="caution">
    <text evidence="3">The sequence shown here is derived from an EMBL/GenBank/DDBJ whole genome shotgun (WGS) entry which is preliminary data.</text>
</comment>
<evidence type="ECO:0000256" key="1">
    <source>
        <dbReference type="PROSITE-ProRule" id="PRU00339"/>
    </source>
</evidence>
<dbReference type="PROSITE" id="PS50005">
    <property type="entry name" value="TPR"/>
    <property type="match status" value="1"/>
</dbReference>
<evidence type="ECO:0000313" key="3">
    <source>
        <dbReference type="EMBL" id="MDX6191484.1"/>
    </source>
</evidence>
<dbReference type="EMBL" id="JAWXVI010000010">
    <property type="protein sequence ID" value="MDX6191484.1"/>
    <property type="molecule type" value="Genomic_DNA"/>
</dbReference>
<evidence type="ECO:0008006" key="5">
    <source>
        <dbReference type="Google" id="ProtNLM"/>
    </source>
</evidence>
<evidence type="ECO:0000256" key="2">
    <source>
        <dbReference type="SAM" id="SignalP"/>
    </source>
</evidence>
<evidence type="ECO:0000313" key="4">
    <source>
        <dbReference type="Proteomes" id="UP001273350"/>
    </source>
</evidence>
<keyword evidence="2" id="KW-0732">Signal</keyword>
<dbReference type="SUPFAM" id="SSF48452">
    <property type="entry name" value="TPR-like"/>
    <property type="match status" value="1"/>
</dbReference>
<proteinExistence type="predicted"/>
<accession>A0ABU4RIA4</accession>
<dbReference type="Proteomes" id="UP001273350">
    <property type="component" value="Unassembled WGS sequence"/>
</dbReference>
<reference evidence="3 4" key="1">
    <citation type="submission" date="2023-11" db="EMBL/GenBank/DDBJ databases">
        <title>Unpublished Manusciprt.</title>
        <authorList>
            <person name="Saticioglu I.B."/>
            <person name="Ay H."/>
            <person name="Ajmi N."/>
            <person name="Altun S."/>
            <person name="Duman M."/>
        </authorList>
    </citation>
    <scope>NUCLEOTIDE SEQUENCE [LARGE SCALE GENOMIC DNA]</scope>
    <source>
        <strain evidence="3 4">Fl-318</strain>
    </source>
</reference>
<organism evidence="3 4">
    <name type="scientific">Flavobacterium cupriresistens</name>
    <dbReference type="NCBI Taxonomy" id="2893885"/>
    <lineage>
        <taxon>Bacteria</taxon>
        <taxon>Pseudomonadati</taxon>
        <taxon>Bacteroidota</taxon>
        <taxon>Flavobacteriia</taxon>
        <taxon>Flavobacteriales</taxon>
        <taxon>Flavobacteriaceae</taxon>
        <taxon>Flavobacterium</taxon>
    </lineage>
</organism>
<feature type="signal peptide" evidence="2">
    <location>
        <begin position="1"/>
        <end position="18"/>
    </location>
</feature>
<feature type="chain" id="PRO_5046393559" description="Tetratricopeptide repeat protein" evidence="2">
    <location>
        <begin position="19"/>
        <end position="281"/>
    </location>
</feature>
<name>A0ABU4RIA4_9FLAO</name>
<keyword evidence="4" id="KW-1185">Reference proteome</keyword>
<gene>
    <name evidence="3" type="ORF">SGQ83_19175</name>
</gene>